<proteinExistence type="predicted"/>
<reference evidence="5" key="1">
    <citation type="submission" date="2025-08" db="UniProtKB">
        <authorList>
            <consortium name="RefSeq"/>
        </authorList>
    </citation>
    <scope>IDENTIFICATION</scope>
</reference>
<feature type="domain" description="DUF4774" evidence="3">
    <location>
        <begin position="417"/>
        <end position="453"/>
    </location>
</feature>
<feature type="domain" description="DUF4774" evidence="3">
    <location>
        <begin position="684"/>
        <end position="739"/>
    </location>
</feature>
<feature type="compositionally biased region" description="Acidic residues" evidence="1">
    <location>
        <begin position="798"/>
        <end position="815"/>
    </location>
</feature>
<feature type="compositionally biased region" description="Acidic residues" evidence="1">
    <location>
        <begin position="592"/>
        <end position="612"/>
    </location>
</feature>
<feature type="signal peptide" evidence="2">
    <location>
        <begin position="1"/>
        <end position="22"/>
    </location>
</feature>
<feature type="region of interest" description="Disordered" evidence="1">
    <location>
        <begin position="585"/>
        <end position="617"/>
    </location>
</feature>
<dbReference type="InterPro" id="IPR031942">
    <property type="entry name" value="DUF4774"/>
</dbReference>
<evidence type="ECO:0000259" key="3">
    <source>
        <dbReference type="Pfam" id="PF15999"/>
    </source>
</evidence>
<feature type="domain" description="DUF4774" evidence="3">
    <location>
        <begin position="836"/>
        <end position="883"/>
    </location>
</feature>
<organism evidence="4 5">
    <name type="scientific">Diaphorina citri</name>
    <name type="common">Asian citrus psyllid</name>
    <dbReference type="NCBI Taxonomy" id="121845"/>
    <lineage>
        <taxon>Eukaryota</taxon>
        <taxon>Metazoa</taxon>
        <taxon>Ecdysozoa</taxon>
        <taxon>Arthropoda</taxon>
        <taxon>Hexapoda</taxon>
        <taxon>Insecta</taxon>
        <taxon>Pterygota</taxon>
        <taxon>Neoptera</taxon>
        <taxon>Paraneoptera</taxon>
        <taxon>Hemiptera</taxon>
        <taxon>Sternorrhyncha</taxon>
        <taxon>Psylloidea</taxon>
        <taxon>Psyllidae</taxon>
        <taxon>Diaphorininae</taxon>
        <taxon>Diaphorina</taxon>
    </lineage>
</organism>
<evidence type="ECO:0000313" key="4">
    <source>
        <dbReference type="Proteomes" id="UP000079169"/>
    </source>
</evidence>
<dbReference type="AlphaFoldDB" id="A0A3Q0JHV9"/>
<evidence type="ECO:0000313" key="5">
    <source>
        <dbReference type="RefSeq" id="XP_026686703.1"/>
    </source>
</evidence>
<accession>A0A3Q0JHV9</accession>
<dbReference type="KEGG" id="dci:103519362"/>
<feature type="region of interest" description="Disordered" evidence="1">
    <location>
        <begin position="296"/>
        <end position="340"/>
    </location>
</feature>
<feature type="region of interest" description="Disordered" evidence="1">
    <location>
        <begin position="784"/>
        <end position="831"/>
    </location>
</feature>
<gene>
    <name evidence="5" type="primary">LOC103519362</name>
</gene>
<evidence type="ECO:0000256" key="2">
    <source>
        <dbReference type="SAM" id="SignalP"/>
    </source>
</evidence>
<feature type="compositionally biased region" description="Low complexity" evidence="1">
    <location>
        <begin position="816"/>
        <end position="827"/>
    </location>
</feature>
<protein>
    <submittedName>
        <fullName evidence="5">Uncharacterized protein LOC103519362</fullName>
    </submittedName>
</protein>
<evidence type="ECO:0000256" key="1">
    <source>
        <dbReference type="SAM" id="MobiDB-lite"/>
    </source>
</evidence>
<dbReference type="Pfam" id="PF15999">
    <property type="entry name" value="DUF4774"/>
    <property type="match status" value="3"/>
</dbReference>
<sequence>MIASSPIYCTLLVIIFTAYVNAKPVERNFDNQVNEDVRFSKMNSNTRKSTENTPPRKKFSEMLDALKSLANTRVAKIKHQEEDSESFNNIMGNVDMNNVKWINMDKNDMHLNLGQDGEKPFQIVYDAARKPIGYIAEAPTPPPKPNNENYYIDSILNSLNSKNMIRQSEKNQLEKLKRPNEFNVKTKRIVIRRVPYKAVDMNPSLLANALGTPEVQETIIDPVKRTVTTISKYPQYNENDIMSAQLRNPFASFFNQYFPIVIHDPFQSYYDSFSNFIEYGEEADICSKAKDHVRQGKDAVSDSQTYESSVTENNPEELKEQETKHIDSHSNEDQSHISRKRRSTYAYFPSKFDKDPYSKSRRVNTKAATKFNIKKPFGHPNRHKLTTSTLNKIKQNKENLVQNSEAPEGYSGTNISTLKVRKGGVAIAGPGGIATAGSGGTAILGAGQSAYTTADGENGRKSGGVAVVGPAHKMISVPDSRESHLLNLPPGAKLLTTGPIVYMNPVDKTSSEDSSSEDLSTETSSWMQWFWVPITLNSQQVSDSRAYPTNRQRSWEYHHPAGKQMFYPILPLPLYKVMIPNTRNEESKNEEFGENSNEEEEDAIDESAEAEEESKRELLRTTVKVKNQKPISNEIVPTVAPKQMTHVKNNTSGRLIIENLGRSHKVLIYPLSDDPEVLRKKPVTKIILKPESKAIAGTNGTAIASPISRAVVRRGDYVEIDYAPKSMAVVGSGGTAQAEPQLVITFQDRKRRKSIEVPADSFQYYGGANNRRYLLIHPSGRTSISSKNPVLDGKKDDNDENDDDVGMEETPEENNDGSSSTDDGVSVQLPPDNASVAEAKPVGLAIAGVGGVASSKPTGTAVVGPGGLALSRPVATAIAGVDGAEALVGIVGSKKEKLAAASALKPTTKPTNKAATKKHSDEQIQLYNLALQNAMNQNSKKQLIFYPLNES</sequence>
<dbReference type="RefSeq" id="XP_026686703.1">
    <property type="nucleotide sequence ID" value="XM_026830902.1"/>
</dbReference>
<keyword evidence="4" id="KW-1185">Reference proteome</keyword>
<feature type="compositionally biased region" description="Basic and acidic residues" evidence="1">
    <location>
        <begin position="316"/>
        <end position="336"/>
    </location>
</feature>
<dbReference type="GeneID" id="103519362"/>
<name>A0A3Q0JHV9_DIACI</name>
<dbReference type="PaxDb" id="121845-A0A3Q0JHV9"/>
<feature type="compositionally biased region" description="Polar residues" evidence="1">
    <location>
        <begin position="301"/>
        <end position="313"/>
    </location>
</feature>
<dbReference type="Proteomes" id="UP000079169">
    <property type="component" value="Unplaced"/>
</dbReference>
<feature type="chain" id="PRO_5018111064" evidence="2">
    <location>
        <begin position="23"/>
        <end position="951"/>
    </location>
</feature>
<keyword evidence="2" id="KW-0732">Signal</keyword>